<dbReference type="InterPro" id="IPR045518">
    <property type="entry name" value="2EXR"/>
</dbReference>
<accession>A0A2J6T4D5</accession>
<proteinExistence type="predicted"/>
<feature type="region of interest" description="Disordered" evidence="1">
    <location>
        <begin position="1"/>
        <end position="68"/>
    </location>
</feature>
<dbReference type="RefSeq" id="XP_024734791.1">
    <property type="nucleotide sequence ID" value="XM_024883390.1"/>
</dbReference>
<feature type="compositionally biased region" description="Polar residues" evidence="1">
    <location>
        <begin position="46"/>
        <end position="59"/>
    </location>
</feature>
<organism evidence="3 4">
    <name type="scientific">Hyaloscypha bicolor E</name>
    <dbReference type="NCBI Taxonomy" id="1095630"/>
    <lineage>
        <taxon>Eukaryota</taxon>
        <taxon>Fungi</taxon>
        <taxon>Dikarya</taxon>
        <taxon>Ascomycota</taxon>
        <taxon>Pezizomycotina</taxon>
        <taxon>Leotiomycetes</taxon>
        <taxon>Helotiales</taxon>
        <taxon>Hyaloscyphaceae</taxon>
        <taxon>Hyaloscypha</taxon>
        <taxon>Hyaloscypha bicolor</taxon>
    </lineage>
</organism>
<evidence type="ECO:0000256" key="1">
    <source>
        <dbReference type="SAM" id="MobiDB-lite"/>
    </source>
</evidence>
<dbReference type="Proteomes" id="UP000235371">
    <property type="component" value="Unassembled WGS sequence"/>
</dbReference>
<dbReference type="InParanoid" id="A0A2J6T4D5"/>
<protein>
    <recommendedName>
        <fullName evidence="2">2EXR domain-containing protein</fullName>
    </recommendedName>
</protein>
<dbReference type="OrthoDB" id="3473305at2759"/>
<reference evidence="3 4" key="1">
    <citation type="submission" date="2016-04" db="EMBL/GenBank/DDBJ databases">
        <title>A degradative enzymes factory behind the ericoid mycorrhizal symbiosis.</title>
        <authorList>
            <consortium name="DOE Joint Genome Institute"/>
            <person name="Martino E."/>
            <person name="Morin E."/>
            <person name="Grelet G."/>
            <person name="Kuo A."/>
            <person name="Kohler A."/>
            <person name="Daghino S."/>
            <person name="Barry K."/>
            <person name="Choi C."/>
            <person name="Cichocki N."/>
            <person name="Clum A."/>
            <person name="Copeland A."/>
            <person name="Hainaut M."/>
            <person name="Haridas S."/>
            <person name="Labutti K."/>
            <person name="Lindquist E."/>
            <person name="Lipzen A."/>
            <person name="Khouja H.-R."/>
            <person name="Murat C."/>
            <person name="Ohm R."/>
            <person name="Olson A."/>
            <person name="Spatafora J."/>
            <person name="Veneault-Fourrey C."/>
            <person name="Henrissat B."/>
            <person name="Grigoriev I."/>
            <person name="Martin F."/>
            <person name="Perotto S."/>
        </authorList>
    </citation>
    <scope>NUCLEOTIDE SEQUENCE [LARGE SCALE GENOMIC DNA]</scope>
    <source>
        <strain evidence="3 4">E</strain>
    </source>
</reference>
<dbReference type="AlphaFoldDB" id="A0A2J6T4D5"/>
<dbReference type="GeneID" id="36591467"/>
<name>A0A2J6T4D5_9HELO</name>
<keyword evidence="4" id="KW-1185">Reference proteome</keyword>
<dbReference type="EMBL" id="KZ613843">
    <property type="protein sequence ID" value="PMD57887.1"/>
    <property type="molecule type" value="Genomic_DNA"/>
</dbReference>
<dbReference type="PANTHER" id="PTHR35910">
    <property type="entry name" value="2EXR DOMAIN-CONTAINING PROTEIN"/>
    <property type="match status" value="1"/>
</dbReference>
<feature type="domain" description="2EXR" evidence="2">
    <location>
        <begin position="72"/>
        <end position="165"/>
    </location>
</feature>
<sequence length="284" mass="32642">MKFRSRKIPNSVIRETSPDWPDDVATGEVRDEQGPDLHNAGADKSMINTKTASSKSNATPHPCPPSTESAIFHPFPKLALEIRRMIWKETFPPEQIISLVIPKEYYQKRKDQQRPLPAALHVNQESRQVTLENYVILSHFTNERFPTFGCPSALPVCFDPARDRIATTLNTLFYKTELKDIAQKLLKKTPRLATKLRESTVEVDFHGLKFWAWHIWSLGTLDVQNGRYFMAGMLPYFTNSSISNCISGLTTSLLSKERTRLLIRGNLWRRWRDTEPKSKNTLKS</sequence>
<evidence type="ECO:0000259" key="2">
    <source>
        <dbReference type="Pfam" id="PF20150"/>
    </source>
</evidence>
<gene>
    <name evidence="3" type="ORF">K444DRAFT_631616</name>
</gene>
<dbReference type="PANTHER" id="PTHR35910:SF1">
    <property type="entry name" value="2EXR DOMAIN-CONTAINING PROTEIN"/>
    <property type="match status" value="1"/>
</dbReference>
<dbReference type="Pfam" id="PF20150">
    <property type="entry name" value="2EXR"/>
    <property type="match status" value="1"/>
</dbReference>
<evidence type="ECO:0000313" key="4">
    <source>
        <dbReference type="Proteomes" id="UP000235371"/>
    </source>
</evidence>
<evidence type="ECO:0000313" key="3">
    <source>
        <dbReference type="EMBL" id="PMD57887.1"/>
    </source>
</evidence>